<sequence>MSVKDEIYSVDIMKDEDLGEVIGLDDDFGDLGTVVNTFSLGISDNNNKDFEVSNIEKNAPNTNTLDSKKIKPNSSPKGLTTPIDGELFNIKRSYQFRSSTLRKLIELKSKDPDINIYLNQIIDKAICFYYDHINTKIS</sequence>
<comment type="caution">
    <text evidence="1">The sequence shown here is derived from an EMBL/GenBank/DDBJ whole genome shotgun (WGS) entry which is preliminary data.</text>
</comment>
<accession>A0A6M0SR26</accession>
<reference evidence="1 2" key="1">
    <citation type="submission" date="2019-02" db="EMBL/GenBank/DDBJ databases">
        <title>Genome sequencing of Clostridium botulinum clinical isolates.</title>
        <authorList>
            <person name="Brunt J."/>
            <person name="Van Vliet A.H.M."/>
            <person name="Stringer S.C."/>
            <person name="Grant K.A."/>
            <person name="Carter A.C."/>
            <person name="Peck M.W."/>
        </authorList>
    </citation>
    <scope>NUCLEOTIDE SEQUENCE [LARGE SCALE GENOMIC DNA]</scope>
    <source>
        <strain evidence="1 2">H113700579</strain>
    </source>
</reference>
<protein>
    <submittedName>
        <fullName evidence="1">Uncharacterized protein</fullName>
    </submittedName>
</protein>
<name>A0A6M0SR26_CLOBO</name>
<dbReference type="EMBL" id="SGKU01000048">
    <property type="protein sequence ID" value="NFA43760.1"/>
    <property type="molecule type" value="Genomic_DNA"/>
</dbReference>
<evidence type="ECO:0000313" key="1">
    <source>
        <dbReference type="EMBL" id="NFA43760.1"/>
    </source>
</evidence>
<organism evidence="1 2">
    <name type="scientific">Clostridium botulinum</name>
    <dbReference type="NCBI Taxonomy" id="1491"/>
    <lineage>
        <taxon>Bacteria</taxon>
        <taxon>Bacillati</taxon>
        <taxon>Bacillota</taxon>
        <taxon>Clostridia</taxon>
        <taxon>Eubacteriales</taxon>
        <taxon>Clostridiaceae</taxon>
        <taxon>Clostridium</taxon>
    </lineage>
</organism>
<dbReference type="AlphaFoldDB" id="A0A6M0SR26"/>
<evidence type="ECO:0000313" key="2">
    <source>
        <dbReference type="Proteomes" id="UP000472355"/>
    </source>
</evidence>
<dbReference type="Proteomes" id="UP000472355">
    <property type="component" value="Unassembled WGS sequence"/>
</dbReference>
<gene>
    <name evidence="1" type="ORF">EXM65_14610</name>
</gene>
<proteinExistence type="predicted"/>